<evidence type="ECO:0000259" key="2">
    <source>
        <dbReference type="Pfam" id="PF13439"/>
    </source>
</evidence>
<proteinExistence type="predicted"/>
<dbReference type="Proteomes" id="UP000443423">
    <property type="component" value="Unassembled WGS sequence"/>
</dbReference>
<evidence type="ECO:0000259" key="1">
    <source>
        <dbReference type="Pfam" id="PF00534"/>
    </source>
</evidence>
<sequence length="370" mass="42284">MKICILSPKIHNFLSTGFESGAGGAERQQYLIAKMLRERGHEVALVTRNFNDGERKTTIDGFEVWKTIPDVRGVSGAPKKTAAVWKTIYECEPDSVFVRGNDFLCVLASTFCRLFNYTFVYSVSNDADIEPQHLERFSPLYRTIFVESIRSADNVIAQTPHQRSVLNDEHGIESTIITNGYSLSPDSEIVPAEEREYVLWVGRLDKKQKRPMRFIELSKAIPNESFVLIGPPDDDDPEYAKEIEKMAQQVENLDFEGFVKPGEIDQYFKRAKALVNTSDFEGLPNTFLEAWRFGTPVISLKYAFDGRIEEHNLGRHSGSMKRLKEDVKEIAGDVDTREKMCRDTRRYIQQNHTLESVVDAYEKAFTGDRN</sequence>
<dbReference type="EMBL" id="WKJQ01000001">
    <property type="protein sequence ID" value="MRW95249.1"/>
    <property type="molecule type" value="Genomic_DNA"/>
</dbReference>
<dbReference type="GO" id="GO:0016757">
    <property type="term" value="F:glycosyltransferase activity"/>
    <property type="evidence" value="ECO:0007669"/>
    <property type="project" value="InterPro"/>
</dbReference>
<dbReference type="RefSeq" id="WP_151108915.1">
    <property type="nucleotide sequence ID" value="NZ_WKJQ01000001.1"/>
</dbReference>
<keyword evidence="3" id="KW-0808">Transferase</keyword>
<protein>
    <submittedName>
        <fullName evidence="3">Glycosyltransferase</fullName>
    </submittedName>
</protein>
<accession>A0A6A8G331</accession>
<reference evidence="3 4" key="1">
    <citation type="submission" date="2019-11" db="EMBL/GenBank/DDBJ databases">
        <title>Whole genome sequence of Haloferax sp. MBLA0078.</title>
        <authorList>
            <person name="Seo M.-J."/>
            <person name="Cho E.-S."/>
        </authorList>
    </citation>
    <scope>NUCLEOTIDE SEQUENCE [LARGE SCALE GENOMIC DNA]</scope>
    <source>
        <strain evidence="3 4">MBLA0078</strain>
    </source>
</reference>
<dbReference type="InterPro" id="IPR001296">
    <property type="entry name" value="Glyco_trans_1"/>
</dbReference>
<dbReference type="SUPFAM" id="SSF53756">
    <property type="entry name" value="UDP-Glycosyltransferase/glycogen phosphorylase"/>
    <property type="match status" value="1"/>
</dbReference>
<dbReference type="Pfam" id="PF13439">
    <property type="entry name" value="Glyco_transf_4"/>
    <property type="match status" value="1"/>
</dbReference>
<dbReference type="OrthoDB" id="131038at2157"/>
<feature type="domain" description="Glycosyltransferase subfamily 4-like N-terminal" evidence="2">
    <location>
        <begin position="23"/>
        <end position="182"/>
    </location>
</feature>
<keyword evidence="4" id="KW-1185">Reference proteome</keyword>
<dbReference type="Pfam" id="PF00534">
    <property type="entry name" value="Glycos_transf_1"/>
    <property type="match status" value="1"/>
</dbReference>
<evidence type="ECO:0000313" key="4">
    <source>
        <dbReference type="Proteomes" id="UP000443423"/>
    </source>
</evidence>
<comment type="caution">
    <text evidence="3">The sequence shown here is derived from an EMBL/GenBank/DDBJ whole genome shotgun (WGS) entry which is preliminary data.</text>
</comment>
<name>A0A6A8G331_9EURY</name>
<feature type="domain" description="Glycosyl transferase family 1" evidence="1">
    <location>
        <begin position="191"/>
        <end position="340"/>
    </location>
</feature>
<organism evidence="3 4">
    <name type="scientific">Haloferax marinum</name>
    <dbReference type="NCBI Taxonomy" id="2666143"/>
    <lineage>
        <taxon>Archaea</taxon>
        <taxon>Methanobacteriati</taxon>
        <taxon>Methanobacteriota</taxon>
        <taxon>Stenosarchaea group</taxon>
        <taxon>Halobacteria</taxon>
        <taxon>Halobacteriales</taxon>
        <taxon>Haloferacaceae</taxon>
        <taxon>Haloferax</taxon>
    </lineage>
</organism>
<dbReference type="Gene3D" id="3.40.50.2000">
    <property type="entry name" value="Glycogen Phosphorylase B"/>
    <property type="match status" value="2"/>
</dbReference>
<dbReference type="InterPro" id="IPR028098">
    <property type="entry name" value="Glyco_trans_4-like_N"/>
</dbReference>
<dbReference type="CDD" id="cd03801">
    <property type="entry name" value="GT4_PimA-like"/>
    <property type="match status" value="1"/>
</dbReference>
<dbReference type="PANTHER" id="PTHR12526">
    <property type="entry name" value="GLYCOSYLTRANSFERASE"/>
    <property type="match status" value="1"/>
</dbReference>
<dbReference type="AlphaFoldDB" id="A0A6A8G331"/>
<evidence type="ECO:0000313" key="3">
    <source>
        <dbReference type="EMBL" id="MRW95249.1"/>
    </source>
</evidence>
<gene>
    <name evidence="3" type="ORF">GJR99_01515</name>
</gene>